<feature type="transmembrane region" description="Helical" evidence="7">
    <location>
        <begin position="115"/>
        <end position="134"/>
    </location>
</feature>
<evidence type="ECO:0000256" key="7">
    <source>
        <dbReference type="SAM" id="Phobius"/>
    </source>
</evidence>
<protein>
    <submittedName>
        <fullName evidence="8">Polysaccharide biosynthesis protein</fullName>
    </submittedName>
</protein>
<evidence type="ECO:0000313" key="8">
    <source>
        <dbReference type="EMBL" id="QTA84837.1"/>
    </source>
</evidence>
<gene>
    <name evidence="8" type="ORF">dnm_008380</name>
</gene>
<feature type="transmembrane region" description="Helical" evidence="7">
    <location>
        <begin position="321"/>
        <end position="344"/>
    </location>
</feature>
<keyword evidence="6 7" id="KW-0472">Membrane</keyword>
<keyword evidence="5 7" id="KW-1133">Transmembrane helix</keyword>
<dbReference type="GO" id="GO:0005886">
    <property type="term" value="C:plasma membrane"/>
    <property type="evidence" value="ECO:0007669"/>
    <property type="project" value="UniProtKB-SubCell"/>
</dbReference>
<feature type="transmembrane region" description="Helical" evidence="7">
    <location>
        <begin position="356"/>
        <end position="375"/>
    </location>
</feature>
<dbReference type="PANTHER" id="PTHR30250:SF10">
    <property type="entry name" value="LIPOPOLYSACCHARIDE BIOSYNTHESIS PROTEIN WZXC"/>
    <property type="match status" value="1"/>
</dbReference>
<organism evidence="8 9">
    <name type="scientific">Desulfonema magnum</name>
    <dbReference type="NCBI Taxonomy" id="45655"/>
    <lineage>
        <taxon>Bacteria</taxon>
        <taxon>Pseudomonadati</taxon>
        <taxon>Thermodesulfobacteriota</taxon>
        <taxon>Desulfobacteria</taxon>
        <taxon>Desulfobacterales</taxon>
        <taxon>Desulfococcaceae</taxon>
        <taxon>Desulfonema</taxon>
    </lineage>
</organism>
<dbReference type="InterPro" id="IPR050833">
    <property type="entry name" value="Poly_Biosynth_Transport"/>
</dbReference>
<keyword evidence="9" id="KW-1185">Reference proteome</keyword>
<proteinExistence type="inferred from homology"/>
<dbReference type="Pfam" id="PF13440">
    <property type="entry name" value="Polysacc_synt_3"/>
    <property type="match status" value="1"/>
</dbReference>
<evidence type="ECO:0000256" key="4">
    <source>
        <dbReference type="ARBA" id="ARBA00022692"/>
    </source>
</evidence>
<feature type="transmembrane region" description="Helical" evidence="7">
    <location>
        <begin position="417"/>
        <end position="435"/>
    </location>
</feature>
<sequence length="481" mass="54517">MNIDELAKKTKDGLYWNTVLKLIFQVIQLAVSVVIARLLDPFDFGVMAIGSMVVYYSNSLSDFGFINAIVQKKEIKPIQINSVFTLNFCISVLLTCFIVLLAVPIGNYFKSPESINVVMVLSSIFILKTFYDIHLATLRRSVSFKFIAKLGLFQGLFQSAIALLLAFLGMRYWSLVWATLISTLAATILVIFKSEWRPKFQYSHQEMKKIYGFGFWNFIGVQTYFVNIYVAEVIIGKYMGLIPLGLFEKAMSLSSIPKEKIAVQINAVMFSSFSRLQKDKVLLGDWFLKIVTVESVTILPILLGFYAVSQHFVIVLLGEKWRLCIIPLEILSLASIFQIFNGLIASLNVGVGDYKNHTICSIVMTILFVVLCVLARHQSVVAICWVYFFISVTWSVPIFRLARKNARISIKRLFKTILPYVLANIVMVTVVKLLAHTIFAGKNYINFILLVLIGVVCYSLLIMMINVLKSRSLFYPVYTKA</sequence>
<dbReference type="RefSeq" id="WP_207681143.1">
    <property type="nucleotide sequence ID" value="NZ_CP061800.1"/>
</dbReference>
<dbReference type="AlphaFoldDB" id="A0A975GKN6"/>
<comment type="subcellular location">
    <subcellularLocation>
        <location evidence="1">Cell membrane</location>
        <topology evidence="1">Multi-pass membrane protein</topology>
    </subcellularLocation>
</comment>
<feature type="transmembrane region" description="Helical" evidence="7">
    <location>
        <begin position="382"/>
        <end position="402"/>
    </location>
</feature>
<evidence type="ECO:0000256" key="5">
    <source>
        <dbReference type="ARBA" id="ARBA00022989"/>
    </source>
</evidence>
<feature type="transmembrane region" description="Helical" evidence="7">
    <location>
        <begin position="174"/>
        <end position="192"/>
    </location>
</feature>
<evidence type="ECO:0000256" key="3">
    <source>
        <dbReference type="ARBA" id="ARBA00022475"/>
    </source>
</evidence>
<feature type="transmembrane region" description="Helical" evidence="7">
    <location>
        <begin position="45"/>
        <end position="70"/>
    </location>
</feature>
<feature type="transmembrane region" description="Helical" evidence="7">
    <location>
        <begin position="286"/>
        <end position="309"/>
    </location>
</feature>
<comment type="similarity">
    <text evidence="2">Belongs to the polysaccharide synthase family.</text>
</comment>
<dbReference type="PANTHER" id="PTHR30250">
    <property type="entry name" value="PST FAMILY PREDICTED COLANIC ACID TRANSPORTER"/>
    <property type="match status" value="1"/>
</dbReference>
<keyword evidence="3" id="KW-1003">Cell membrane</keyword>
<feature type="transmembrane region" description="Helical" evidence="7">
    <location>
        <begin position="146"/>
        <end position="168"/>
    </location>
</feature>
<dbReference type="Proteomes" id="UP000663722">
    <property type="component" value="Chromosome"/>
</dbReference>
<dbReference type="CDD" id="cd13127">
    <property type="entry name" value="MATE_tuaB_like"/>
    <property type="match status" value="1"/>
</dbReference>
<dbReference type="EMBL" id="CP061800">
    <property type="protein sequence ID" value="QTA84837.1"/>
    <property type="molecule type" value="Genomic_DNA"/>
</dbReference>
<dbReference type="KEGG" id="dmm:dnm_008380"/>
<evidence type="ECO:0000256" key="6">
    <source>
        <dbReference type="ARBA" id="ARBA00023136"/>
    </source>
</evidence>
<feature type="transmembrane region" description="Helical" evidence="7">
    <location>
        <begin position="20"/>
        <end position="39"/>
    </location>
</feature>
<accession>A0A975GKN6</accession>
<evidence type="ECO:0000256" key="1">
    <source>
        <dbReference type="ARBA" id="ARBA00004651"/>
    </source>
</evidence>
<name>A0A975GKN6_9BACT</name>
<keyword evidence="4 7" id="KW-0812">Transmembrane</keyword>
<feature type="transmembrane region" description="Helical" evidence="7">
    <location>
        <begin position="447"/>
        <end position="468"/>
    </location>
</feature>
<feature type="transmembrane region" description="Helical" evidence="7">
    <location>
        <begin position="82"/>
        <end position="103"/>
    </location>
</feature>
<evidence type="ECO:0000313" key="9">
    <source>
        <dbReference type="Proteomes" id="UP000663722"/>
    </source>
</evidence>
<reference evidence="8" key="1">
    <citation type="journal article" date="2021" name="Microb. Physiol.">
        <title>Proteogenomic Insights into the Physiology of Marine, Sulfate-Reducing, Filamentous Desulfonema limicola and Desulfonema magnum.</title>
        <authorList>
            <person name="Schnaars V."/>
            <person name="Wohlbrand L."/>
            <person name="Scheve S."/>
            <person name="Hinrichs C."/>
            <person name="Reinhardt R."/>
            <person name="Rabus R."/>
        </authorList>
    </citation>
    <scope>NUCLEOTIDE SEQUENCE</scope>
    <source>
        <strain evidence="8">4be13</strain>
    </source>
</reference>
<feature type="transmembrane region" description="Helical" evidence="7">
    <location>
        <begin position="213"/>
        <end position="235"/>
    </location>
</feature>
<evidence type="ECO:0000256" key="2">
    <source>
        <dbReference type="ARBA" id="ARBA00007430"/>
    </source>
</evidence>